<comment type="subcellular location">
    <subcellularLocation>
        <location evidence="2">Membrane</location>
    </subcellularLocation>
</comment>
<evidence type="ECO:0000259" key="8">
    <source>
        <dbReference type="PROSITE" id="PS50109"/>
    </source>
</evidence>
<dbReference type="Pfam" id="PF01590">
    <property type="entry name" value="GAF"/>
    <property type="match status" value="1"/>
</dbReference>
<evidence type="ECO:0000256" key="1">
    <source>
        <dbReference type="ARBA" id="ARBA00000085"/>
    </source>
</evidence>
<dbReference type="SUPFAM" id="SSF47384">
    <property type="entry name" value="Homodimeric domain of signal transducing histidine kinase"/>
    <property type="match status" value="1"/>
</dbReference>
<keyword evidence="5" id="KW-0808">Transferase</keyword>
<dbReference type="EC" id="2.7.13.3" evidence="3"/>
<dbReference type="InterPro" id="IPR011006">
    <property type="entry name" value="CheY-like_superfamily"/>
</dbReference>
<dbReference type="SMART" id="SM00065">
    <property type="entry name" value="GAF"/>
    <property type="match status" value="1"/>
</dbReference>
<organism evidence="11 12">
    <name type="scientific">Pseudoduganella guangdongensis</name>
    <dbReference type="NCBI Taxonomy" id="2692179"/>
    <lineage>
        <taxon>Bacteria</taxon>
        <taxon>Pseudomonadati</taxon>
        <taxon>Pseudomonadota</taxon>
        <taxon>Betaproteobacteria</taxon>
        <taxon>Burkholderiales</taxon>
        <taxon>Oxalobacteraceae</taxon>
        <taxon>Telluria group</taxon>
        <taxon>Pseudoduganella</taxon>
    </lineage>
</organism>
<dbReference type="EMBL" id="WWCJ01000008">
    <property type="protein sequence ID" value="MYN03088.1"/>
    <property type="molecule type" value="Genomic_DNA"/>
</dbReference>
<dbReference type="InterPro" id="IPR004358">
    <property type="entry name" value="Sig_transdc_His_kin-like_C"/>
</dbReference>
<dbReference type="Gene3D" id="3.30.450.40">
    <property type="match status" value="1"/>
</dbReference>
<dbReference type="AlphaFoldDB" id="A0A6N9HHK2"/>
<gene>
    <name evidence="11" type="ORF">GTP41_13340</name>
</gene>
<comment type="catalytic activity">
    <reaction evidence="1">
        <text>ATP + protein L-histidine = ADP + protein N-phospho-L-histidine.</text>
        <dbReference type="EC" id="2.7.13.3"/>
    </reaction>
</comment>
<keyword evidence="12" id="KW-1185">Reference proteome</keyword>
<dbReference type="SMART" id="SM00387">
    <property type="entry name" value="HATPase_c"/>
    <property type="match status" value="1"/>
</dbReference>
<evidence type="ECO:0000256" key="6">
    <source>
        <dbReference type="ARBA" id="ARBA00022777"/>
    </source>
</evidence>
<evidence type="ECO:0000256" key="2">
    <source>
        <dbReference type="ARBA" id="ARBA00004370"/>
    </source>
</evidence>
<dbReference type="SUPFAM" id="SSF158472">
    <property type="entry name" value="HAMP domain-like"/>
    <property type="match status" value="1"/>
</dbReference>
<dbReference type="SMART" id="SM00304">
    <property type="entry name" value="HAMP"/>
    <property type="match status" value="1"/>
</dbReference>
<dbReference type="PANTHER" id="PTHR43065">
    <property type="entry name" value="SENSOR HISTIDINE KINASE"/>
    <property type="match status" value="1"/>
</dbReference>
<dbReference type="InterPro" id="IPR003660">
    <property type="entry name" value="HAMP_dom"/>
</dbReference>
<dbReference type="PRINTS" id="PR00344">
    <property type="entry name" value="BCTRLSENSOR"/>
</dbReference>
<evidence type="ECO:0000259" key="10">
    <source>
        <dbReference type="PROSITE" id="PS50885"/>
    </source>
</evidence>
<dbReference type="SMART" id="SM00388">
    <property type="entry name" value="HisKA"/>
    <property type="match status" value="1"/>
</dbReference>
<dbReference type="Pfam" id="PF00512">
    <property type="entry name" value="HisKA"/>
    <property type="match status" value="1"/>
</dbReference>
<evidence type="ECO:0000256" key="7">
    <source>
        <dbReference type="PROSITE-ProRule" id="PRU00169"/>
    </source>
</evidence>
<dbReference type="Gene3D" id="6.10.340.10">
    <property type="match status" value="1"/>
</dbReference>
<evidence type="ECO:0000313" key="12">
    <source>
        <dbReference type="Proteomes" id="UP000448575"/>
    </source>
</evidence>
<dbReference type="SUPFAM" id="SSF55874">
    <property type="entry name" value="ATPase domain of HSP90 chaperone/DNA topoisomerase II/histidine kinase"/>
    <property type="match status" value="1"/>
</dbReference>
<dbReference type="Gene3D" id="3.30.565.10">
    <property type="entry name" value="Histidine kinase-like ATPase, C-terminal domain"/>
    <property type="match status" value="1"/>
</dbReference>
<dbReference type="InterPro" id="IPR036890">
    <property type="entry name" value="HATPase_C_sf"/>
</dbReference>
<keyword evidence="6" id="KW-0418">Kinase</keyword>
<feature type="domain" description="Response regulatory" evidence="9">
    <location>
        <begin position="711"/>
        <end position="833"/>
    </location>
</feature>
<dbReference type="Gene3D" id="3.40.50.2300">
    <property type="match status" value="1"/>
</dbReference>
<dbReference type="CDD" id="cd06225">
    <property type="entry name" value="HAMP"/>
    <property type="match status" value="1"/>
</dbReference>
<dbReference type="InterPro" id="IPR003018">
    <property type="entry name" value="GAF"/>
</dbReference>
<evidence type="ECO:0000259" key="9">
    <source>
        <dbReference type="PROSITE" id="PS50110"/>
    </source>
</evidence>
<evidence type="ECO:0000313" key="11">
    <source>
        <dbReference type="EMBL" id="MYN03088.1"/>
    </source>
</evidence>
<dbReference type="InterPro" id="IPR029016">
    <property type="entry name" value="GAF-like_dom_sf"/>
</dbReference>
<dbReference type="Gene3D" id="1.10.287.130">
    <property type="match status" value="1"/>
</dbReference>
<dbReference type="Pfam" id="PF00072">
    <property type="entry name" value="Response_reg"/>
    <property type="match status" value="1"/>
</dbReference>
<keyword evidence="4 7" id="KW-0597">Phosphoprotein</keyword>
<dbReference type="RefSeq" id="WP_161026063.1">
    <property type="nucleotide sequence ID" value="NZ_WWCJ01000008.1"/>
</dbReference>
<dbReference type="Proteomes" id="UP000448575">
    <property type="component" value="Unassembled WGS sequence"/>
</dbReference>
<reference evidence="11 12" key="1">
    <citation type="submission" date="2019-12" db="EMBL/GenBank/DDBJ databases">
        <title>Novel species isolated from a subtropical stream in China.</title>
        <authorList>
            <person name="Lu H."/>
        </authorList>
    </citation>
    <scope>NUCLEOTIDE SEQUENCE [LARGE SCALE GENOMIC DNA]</scope>
    <source>
        <strain evidence="11 12">DS3</strain>
    </source>
</reference>
<dbReference type="SMART" id="SM00448">
    <property type="entry name" value="REC"/>
    <property type="match status" value="1"/>
</dbReference>
<dbReference type="SUPFAM" id="SSF52172">
    <property type="entry name" value="CheY-like"/>
    <property type="match status" value="1"/>
</dbReference>
<sequence length="842" mass="91733">MKIITRLKWAQWLCLAGVAIAVLLMLGATRQVRQELLRNERAGAIASGVVSLRYLSLEFAQTQERRAHVQWQLRKESLQGLILRGDLFRDREEERLLQDLQRSLPLLARHFSELVLVRQELRGDPEKAEVLRQLEARLFGQLMSRTQVMISDADELARRSRQGVLEAQQDASIVAAGLGLMLALTVLGALAMTIRSVAHPLERLRHGAEQVGAGKLDFRMNWKAVDEVGDLARAFDTMTERLRTTTVSRDELVHANAALHDEMEVRQAAELKVQAQLARLSLLHQMTRAIGERQDLRSILQVLVRNLEDQLPVDFACVFLLQDGVLEASCVGMGNALLPGDAALKEGAQISIDNNGLSRCVKGQLVYEPDISGSAFPFPQRMARGGLSSLVLAPLQAESVVFGVLAVARVAPNAFASGECEFLRQLSEHAALAARQAQLYGALQQAYHTLHATQQTVTREERLRALGQMASGIAHDINNAISPVALYTEALLETETGLSAAGRNNLQVIARAIDDVAATVARMRELYRRREPQVELGVVSLNVLAQQVADLTRARWSDMPQQRGVFINMKLELAPGLPAVMGADSEIREALTNLVFNAVDAMPEGGTLTLRTRSSGEHVLVEVADSGIGMDEATRRHCLDPFFTTKGERGSGLGLATVNSMAERHSAVVQVESALGVGTTVSLAFPLLQAHPVMPPLETPAGSVPIAESMRLLVIDDDPAVLASMRAILQRDGHDVVAVDGGAAGIEQFRLAQAASRPFDVVFSDLGMPHVDGRKVAASIKEMSPATPVILVTGWGQRLIPEGDVDAKPASVDEVLSKPPRVRELREVLLKVHKVGYSPVHD</sequence>
<accession>A0A6N9HHK2</accession>
<dbReference type="SUPFAM" id="SSF55781">
    <property type="entry name" value="GAF domain-like"/>
    <property type="match status" value="1"/>
</dbReference>
<dbReference type="PROSITE" id="PS50110">
    <property type="entry name" value="RESPONSE_REGULATORY"/>
    <property type="match status" value="1"/>
</dbReference>
<name>A0A6N9HHK2_9BURK</name>
<feature type="domain" description="HAMP" evidence="10">
    <location>
        <begin position="195"/>
        <end position="247"/>
    </location>
</feature>
<dbReference type="CDD" id="cd00156">
    <property type="entry name" value="REC"/>
    <property type="match status" value="1"/>
</dbReference>
<evidence type="ECO:0000256" key="3">
    <source>
        <dbReference type="ARBA" id="ARBA00012438"/>
    </source>
</evidence>
<dbReference type="InterPro" id="IPR003661">
    <property type="entry name" value="HisK_dim/P_dom"/>
</dbReference>
<dbReference type="GO" id="GO:0016020">
    <property type="term" value="C:membrane"/>
    <property type="evidence" value="ECO:0007669"/>
    <property type="project" value="UniProtKB-SubCell"/>
</dbReference>
<dbReference type="InterPro" id="IPR005467">
    <property type="entry name" value="His_kinase_dom"/>
</dbReference>
<dbReference type="InterPro" id="IPR036097">
    <property type="entry name" value="HisK_dim/P_sf"/>
</dbReference>
<dbReference type="PROSITE" id="PS50109">
    <property type="entry name" value="HIS_KIN"/>
    <property type="match status" value="1"/>
</dbReference>
<proteinExistence type="predicted"/>
<dbReference type="PROSITE" id="PS50885">
    <property type="entry name" value="HAMP"/>
    <property type="match status" value="1"/>
</dbReference>
<dbReference type="Pfam" id="PF02518">
    <property type="entry name" value="HATPase_c"/>
    <property type="match status" value="1"/>
</dbReference>
<feature type="domain" description="Histidine kinase" evidence="8">
    <location>
        <begin position="472"/>
        <end position="689"/>
    </location>
</feature>
<protein>
    <recommendedName>
        <fullName evidence="3">histidine kinase</fullName>
        <ecNumber evidence="3">2.7.13.3</ecNumber>
    </recommendedName>
</protein>
<dbReference type="PANTHER" id="PTHR43065:SF42">
    <property type="entry name" value="TWO-COMPONENT SENSOR PPRA"/>
    <property type="match status" value="1"/>
</dbReference>
<dbReference type="GO" id="GO:0000155">
    <property type="term" value="F:phosphorelay sensor kinase activity"/>
    <property type="evidence" value="ECO:0007669"/>
    <property type="project" value="InterPro"/>
</dbReference>
<dbReference type="InterPro" id="IPR003594">
    <property type="entry name" value="HATPase_dom"/>
</dbReference>
<comment type="caution">
    <text evidence="11">The sequence shown here is derived from an EMBL/GenBank/DDBJ whole genome shotgun (WGS) entry which is preliminary data.</text>
</comment>
<dbReference type="InterPro" id="IPR001789">
    <property type="entry name" value="Sig_transdc_resp-reg_receiver"/>
</dbReference>
<evidence type="ECO:0000256" key="4">
    <source>
        <dbReference type="ARBA" id="ARBA00022553"/>
    </source>
</evidence>
<feature type="modified residue" description="4-aspartylphosphate" evidence="7">
    <location>
        <position position="765"/>
    </location>
</feature>
<evidence type="ECO:0000256" key="5">
    <source>
        <dbReference type="ARBA" id="ARBA00022679"/>
    </source>
</evidence>
<dbReference type="Pfam" id="PF00672">
    <property type="entry name" value="HAMP"/>
    <property type="match status" value="1"/>
</dbReference>